<dbReference type="Gene3D" id="1.10.1780.10">
    <property type="entry name" value="Clp, N-terminal domain"/>
    <property type="match status" value="2"/>
</dbReference>
<dbReference type="InterPro" id="IPR004176">
    <property type="entry name" value="Clp_R_N"/>
</dbReference>
<dbReference type="Proteomes" id="UP001612741">
    <property type="component" value="Unassembled WGS sequence"/>
</dbReference>
<gene>
    <name evidence="2" type="ORF">ACIBG2_15790</name>
</gene>
<dbReference type="InterPro" id="IPR036628">
    <property type="entry name" value="Clp_N_dom_sf"/>
</dbReference>
<reference evidence="2 3" key="1">
    <citation type="submission" date="2024-10" db="EMBL/GenBank/DDBJ databases">
        <title>The Natural Products Discovery Center: Release of the First 8490 Sequenced Strains for Exploring Actinobacteria Biosynthetic Diversity.</title>
        <authorList>
            <person name="Kalkreuter E."/>
            <person name="Kautsar S.A."/>
            <person name="Yang D."/>
            <person name="Bader C.D."/>
            <person name="Teijaro C.N."/>
            <person name="Fluegel L."/>
            <person name="Davis C.M."/>
            <person name="Simpson J.R."/>
            <person name="Lauterbach L."/>
            <person name="Steele A.D."/>
            <person name="Gui C."/>
            <person name="Meng S."/>
            <person name="Li G."/>
            <person name="Viehrig K."/>
            <person name="Ye F."/>
            <person name="Su P."/>
            <person name="Kiefer A.F."/>
            <person name="Nichols A."/>
            <person name="Cepeda A.J."/>
            <person name="Yan W."/>
            <person name="Fan B."/>
            <person name="Jiang Y."/>
            <person name="Adhikari A."/>
            <person name="Zheng C.-J."/>
            <person name="Schuster L."/>
            <person name="Cowan T.M."/>
            <person name="Smanski M.J."/>
            <person name="Chevrette M.G."/>
            <person name="De Carvalho L.P.S."/>
            <person name="Shen B."/>
        </authorList>
    </citation>
    <scope>NUCLEOTIDE SEQUENCE [LARGE SCALE GENOMIC DNA]</scope>
    <source>
        <strain evidence="2 3">NPDC050545</strain>
    </source>
</reference>
<proteinExistence type="predicted"/>
<dbReference type="Pfam" id="PF06689">
    <property type="entry name" value="zf-C4_ClpX"/>
    <property type="match status" value="1"/>
</dbReference>
<keyword evidence="2" id="KW-0378">Hydrolase</keyword>
<evidence type="ECO:0000313" key="3">
    <source>
        <dbReference type="Proteomes" id="UP001612741"/>
    </source>
</evidence>
<dbReference type="RefSeq" id="WP_397082086.1">
    <property type="nucleotide sequence ID" value="NZ_JBITGY010000004.1"/>
</dbReference>
<sequence>MDSPALNTQMMIDAVAERAGSGDPLALLEAAVGYATLVGSAADAMVDHYVQAARIAGLSWTDIGDRLGISKQAARQRFAPRLEVSGGPAAEPAPIAPRLAACLEAAQAAADAEGSVPGSQHLLLGLMEVGVAAGVLDRLEVTRERIRESAARLLESRGDGEAYDNVLRARRFAASRGQNLARTEHLLWMLAMDPGSSARRILDDLGVDLARMKKELNDLIPPLRSARRARKLGRRDTPVCSCSFCGCADGSRAMVNGPGVQICGECVTLAAEIIQAAHGKTTASGRRLIP</sequence>
<dbReference type="Pfam" id="PF02861">
    <property type="entry name" value="Clp_N"/>
    <property type="match status" value="1"/>
</dbReference>
<dbReference type="SUPFAM" id="SSF81923">
    <property type="entry name" value="Double Clp-N motif"/>
    <property type="match status" value="1"/>
</dbReference>
<dbReference type="InterPro" id="IPR010603">
    <property type="entry name" value="Znf_CppX_C4"/>
</dbReference>
<feature type="domain" description="ATP-dependent Clp protease ATP-binding subunit ClpX zinc ribbon" evidence="1">
    <location>
        <begin position="239"/>
        <end position="277"/>
    </location>
</feature>
<name>A0ABW7YT26_9ACTN</name>
<dbReference type="SMART" id="SM00994">
    <property type="entry name" value="zf-C4_ClpX"/>
    <property type="match status" value="1"/>
</dbReference>
<evidence type="ECO:0000259" key="1">
    <source>
        <dbReference type="SMART" id="SM00994"/>
    </source>
</evidence>
<dbReference type="GO" id="GO:0008233">
    <property type="term" value="F:peptidase activity"/>
    <property type="evidence" value="ECO:0007669"/>
    <property type="project" value="UniProtKB-KW"/>
</dbReference>
<protein>
    <submittedName>
        <fullName evidence="2">Clp protease N-terminal domain-containing protein</fullName>
    </submittedName>
</protein>
<comment type="caution">
    <text evidence="2">The sequence shown here is derived from an EMBL/GenBank/DDBJ whole genome shotgun (WGS) entry which is preliminary data.</text>
</comment>
<keyword evidence="2" id="KW-0645">Protease</keyword>
<dbReference type="InterPro" id="IPR038366">
    <property type="entry name" value="Znf_CppX_C4_sf"/>
</dbReference>
<evidence type="ECO:0000313" key="2">
    <source>
        <dbReference type="EMBL" id="MFI6498851.1"/>
    </source>
</evidence>
<accession>A0ABW7YT26</accession>
<organism evidence="2 3">
    <name type="scientific">Nonomuraea typhae</name>
    <dbReference type="NCBI Taxonomy" id="2603600"/>
    <lineage>
        <taxon>Bacteria</taxon>
        <taxon>Bacillati</taxon>
        <taxon>Actinomycetota</taxon>
        <taxon>Actinomycetes</taxon>
        <taxon>Streptosporangiales</taxon>
        <taxon>Streptosporangiaceae</taxon>
        <taxon>Nonomuraea</taxon>
    </lineage>
</organism>
<dbReference type="EMBL" id="JBITGY010000004">
    <property type="protein sequence ID" value="MFI6498851.1"/>
    <property type="molecule type" value="Genomic_DNA"/>
</dbReference>
<dbReference type="GO" id="GO:0006508">
    <property type="term" value="P:proteolysis"/>
    <property type="evidence" value="ECO:0007669"/>
    <property type="project" value="UniProtKB-KW"/>
</dbReference>
<dbReference type="Gene3D" id="6.20.220.10">
    <property type="entry name" value="ClpX chaperone, C4-type zinc finger domain"/>
    <property type="match status" value="1"/>
</dbReference>
<keyword evidence="3" id="KW-1185">Reference proteome</keyword>